<organism evidence="12 13">
    <name type="scientific">Natronospira elongata</name>
    <dbReference type="NCBI Taxonomy" id="3110268"/>
    <lineage>
        <taxon>Bacteria</taxon>
        <taxon>Pseudomonadati</taxon>
        <taxon>Pseudomonadota</taxon>
        <taxon>Gammaproteobacteria</taxon>
        <taxon>Natronospirales</taxon>
        <taxon>Natronospiraceae</taxon>
        <taxon>Natronospira</taxon>
    </lineage>
</organism>
<evidence type="ECO:0000256" key="8">
    <source>
        <dbReference type="ARBA" id="ARBA00023136"/>
    </source>
</evidence>
<dbReference type="GO" id="GO:0005886">
    <property type="term" value="C:plasma membrane"/>
    <property type="evidence" value="ECO:0007669"/>
    <property type="project" value="UniProtKB-SubCell"/>
</dbReference>
<dbReference type="Pfam" id="PF12019">
    <property type="entry name" value="GspH"/>
    <property type="match status" value="1"/>
</dbReference>
<accession>A0AAP6MM24</accession>
<comment type="similarity">
    <text evidence="9">Belongs to the GSP H family.</text>
</comment>
<dbReference type="InterPro" id="IPR045584">
    <property type="entry name" value="Pilin-like"/>
</dbReference>
<keyword evidence="5" id="KW-0997">Cell inner membrane</keyword>
<evidence type="ECO:0000256" key="9">
    <source>
        <dbReference type="ARBA" id="ARBA00025772"/>
    </source>
</evidence>
<dbReference type="GO" id="GO:0015628">
    <property type="term" value="P:protein secretion by the type II secretion system"/>
    <property type="evidence" value="ECO:0007669"/>
    <property type="project" value="InterPro"/>
</dbReference>
<reference evidence="12 13" key="1">
    <citation type="submission" date="2023-12" db="EMBL/GenBank/DDBJ databases">
        <title>Whole-genome sequencing of halo(alkali)philic microorganisms from hypersaline lakes.</title>
        <authorList>
            <person name="Sorokin D.Y."/>
            <person name="Merkel A.Y."/>
            <person name="Messina E."/>
            <person name="Yakimov M."/>
        </authorList>
    </citation>
    <scope>NUCLEOTIDE SEQUENCE [LARGE SCALE GENOMIC DNA]</scope>
    <source>
        <strain evidence="12 13">AB-CW1</strain>
    </source>
</reference>
<dbReference type="RefSeq" id="WP_346050272.1">
    <property type="nucleotide sequence ID" value="NZ_JAYGII010000003.1"/>
</dbReference>
<evidence type="ECO:0000259" key="11">
    <source>
        <dbReference type="Pfam" id="PF12019"/>
    </source>
</evidence>
<dbReference type="AlphaFoldDB" id="A0AAP6MM24"/>
<evidence type="ECO:0000256" key="7">
    <source>
        <dbReference type="ARBA" id="ARBA00022989"/>
    </source>
</evidence>
<dbReference type="EMBL" id="JAYGII010000003">
    <property type="protein sequence ID" value="MEA5444746.1"/>
    <property type="molecule type" value="Genomic_DNA"/>
</dbReference>
<keyword evidence="8" id="KW-0472">Membrane</keyword>
<evidence type="ECO:0000256" key="10">
    <source>
        <dbReference type="ARBA" id="ARBA00030775"/>
    </source>
</evidence>
<dbReference type="Pfam" id="PF07963">
    <property type="entry name" value="N_methyl"/>
    <property type="match status" value="1"/>
</dbReference>
<comment type="caution">
    <text evidence="12">The sequence shown here is derived from an EMBL/GenBank/DDBJ whole genome shotgun (WGS) entry which is preliminary data.</text>
</comment>
<proteinExistence type="inferred from homology"/>
<feature type="domain" description="General secretion pathway GspH" evidence="11">
    <location>
        <begin position="47"/>
        <end position="159"/>
    </location>
</feature>
<evidence type="ECO:0000256" key="3">
    <source>
        <dbReference type="ARBA" id="ARBA00022475"/>
    </source>
</evidence>
<dbReference type="Gene3D" id="3.55.40.10">
    <property type="entry name" value="minor pseudopilin epsh domain"/>
    <property type="match status" value="1"/>
</dbReference>
<protein>
    <recommendedName>
        <fullName evidence="2">Type II secretion system protein H</fullName>
    </recommendedName>
    <alternativeName>
        <fullName evidence="10">General secretion pathway protein H</fullName>
    </alternativeName>
</protein>
<dbReference type="PROSITE" id="PS00409">
    <property type="entry name" value="PROKAR_NTER_METHYL"/>
    <property type="match status" value="1"/>
</dbReference>
<keyword evidence="4" id="KW-0488">Methylation</keyword>
<evidence type="ECO:0000256" key="2">
    <source>
        <dbReference type="ARBA" id="ARBA00021549"/>
    </source>
</evidence>
<evidence type="ECO:0000256" key="1">
    <source>
        <dbReference type="ARBA" id="ARBA00004377"/>
    </source>
</evidence>
<dbReference type="NCBIfam" id="TIGR02532">
    <property type="entry name" value="IV_pilin_GFxxxE"/>
    <property type="match status" value="1"/>
</dbReference>
<name>A0AAP6MM24_9GAMM</name>
<keyword evidence="3" id="KW-1003">Cell membrane</keyword>
<keyword evidence="6" id="KW-0812">Transmembrane</keyword>
<comment type="subcellular location">
    <subcellularLocation>
        <location evidence="1">Cell inner membrane</location>
        <topology evidence="1">Single-pass membrane protein</topology>
    </subcellularLocation>
</comment>
<dbReference type="InterPro" id="IPR022346">
    <property type="entry name" value="T2SS_GspH"/>
</dbReference>
<keyword evidence="13" id="KW-1185">Reference proteome</keyword>
<dbReference type="GO" id="GO:0015627">
    <property type="term" value="C:type II protein secretion system complex"/>
    <property type="evidence" value="ECO:0007669"/>
    <property type="project" value="InterPro"/>
</dbReference>
<sequence>MKKGERGLTLLELLIALAVVGLLMGIATPAVDRWVQETRATTGTNMMIGSLQFARSESLRVGVPVSLCPSRDGRHCAADQQAWSEGWLIYRHQQSHGNNRLSHPDQILRVQSAGVPGLRANRQRFTMRTDGRRSTNGSILVCREGEALAARAIIINVNGRARSTRDPQRMPSPEC</sequence>
<dbReference type="InterPro" id="IPR012902">
    <property type="entry name" value="N_methyl_site"/>
</dbReference>
<keyword evidence="7" id="KW-1133">Transmembrane helix</keyword>
<gene>
    <name evidence="12" type="ORF">VCB98_02825</name>
</gene>
<dbReference type="Proteomes" id="UP001302316">
    <property type="component" value="Unassembled WGS sequence"/>
</dbReference>
<evidence type="ECO:0000256" key="6">
    <source>
        <dbReference type="ARBA" id="ARBA00022692"/>
    </source>
</evidence>
<evidence type="ECO:0000313" key="12">
    <source>
        <dbReference type="EMBL" id="MEA5444746.1"/>
    </source>
</evidence>
<evidence type="ECO:0000313" key="13">
    <source>
        <dbReference type="Proteomes" id="UP001302316"/>
    </source>
</evidence>
<evidence type="ECO:0000256" key="5">
    <source>
        <dbReference type="ARBA" id="ARBA00022519"/>
    </source>
</evidence>
<evidence type="ECO:0000256" key="4">
    <source>
        <dbReference type="ARBA" id="ARBA00022481"/>
    </source>
</evidence>
<dbReference type="SUPFAM" id="SSF54523">
    <property type="entry name" value="Pili subunits"/>
    <property type="match status" value="1"/>
</dbReference>